<proteinExistence type="predicted"/>
<accession>A0A0L0GB30</accession>
<dbReference type="eggNOG" id="KOG0211">
    <property type="taxonomic scope" value="Eukaryota"/>
</dbReference>
<evidence type="ECO:0000313" key="5">
    <source>
        <dbReference type="Proteomes" id="UP000054560"/>
    </source>
</evidence>
<dbReference type="PANTHER" id="PTHR10648:SF1">
    <property type="entry name" value="SERINE_THREONINE-PROTEIN PHOSPHATASE 4 REGULATORY SUBUNIT 1"/>
    <property type="match status" value="1"/>
</dbReference>
<dbReference type="GeneID" id="25902249"/>
<dbReference type="STRING" id="667725.A0A0L0GB30"/>
<keyword evidence="5" id="KW-1185">Reference proteome</keyword>
<dbReference type="OrthoDB" id="340346at2759"/>
<evidence type="ECO:0000313" key="4">
    <source>
        <dbReference type="EMBL" id="KNC86086.1"/>
    </source>
</evidence>
<feature type="repeat" description="HEAT" evidence="2">
    <location>
        <begin position="286"/>
        <end position="324"/>
    </location>
</feature>
<evidence type="ECO:0000256" key="3">
    <source>
        <dbReference type="SAM" id="MobiDB-lite"/>
    </source>
</evidence>
<dbReference type="RefSeq" id="XP_014159987.1">
    <property type="nucleotide sequence ID" value="XM_014304512.1"/>
</dbReference>
<dbReference type="GO" id="GO:0019888">
    <property type="term" value="F:protein phosphatase regulator activity"/>
    <property type="evidence" value="ECO:0007669"/>
    <property type="project" value="TreeGrafter"/>
</dbReference>
<dbReference type="PANTHER" id="PTHR10648">
    <property type="entry name" value="SERINE/THREONINE-PROTEIN PHOSPHATASE PP2A 65 KDA REGULATORY SUBUNIT"/>
    <property type="match status" value="1"/>
</dbReference>
<evidence type="ECO:0000256" key="1">
    <source>
        <dbReference type="ARBA" id="ARBA00022737"/>
    </source>
</evidence>
<dbReference type="AlphaFoldDB" id="A0A0L0GB30"/>
<feature type="region of interest" description="Disordered" evidence="3">
    <location>
        <begin position="143"/>
        <end position="206"/>
    </location>
</feature>
<keyword evidence="1" id="KW-0677">Repeat</keyword>
<dbReference type="InterPro" id="IPR011989">
    <property type="entry name" value="ARM-like"/>
</dbReference>
<dbReference type="Proteomes" id="UP000054560">
    <property type="component" value="Unassembled WGS sequence"/>
</dbReference>
<dbReference type="Gene3D" id="1.25.10.10">
    <property type="entry name" value="Leucine-rich Repeat Variant"/>
    <property type="match status" value="2"/>
</dbReference>
<dbReference type="SUPFAM" id="SSF48371">
    <property type="entry name" value="ARM repeat"/>
    <property type="match status" value="1"/>
</dbReference>
<dbReference type="InterPro" id="IPR016024">
    <property type="entry name" value="ARM-type_fold"/>
</dbReference>
<protein>
    <submittedName>
        <fullName evidence="4">Uncharacterized protein</fullName>
    </submittedName>
</protein>
<dbReference type="InterPro" id="IPR051023">
    <property type="entry name" value="PP2A_Regulatory_Subunit_A"/>
</dbReference>
<dbReference type="GO" id="GO:0005737">
    <property type="term" value="C:cytoplasm"/>
    <property type="evidence" value="ECO:0007669"/>
    <property type="project" value="TreeGrafter"/>
</dbReference>
<dbReference type="InterPro" id="IPR021133">
    <property type="entry name" value="HEAT_type_2"/>
</dbReference>
<dbReference type="EMBL" id="KQ241668">
    <property type="protein sequence ID" value="KNC86086.1"/>
    <property type="molecule type" value="Genomic_DNA"/>
</dbReference>
<organism evidence="4 5">
    <name type="scientific">Sphaeroforma arctica JP610</name>
    <dbReference type="NCBI Taxonomy" id="667725"/>
    <lineage>
        <taxon>Eukaryota</taxon>
        <taxon>Ichthyosporea</taxon>
        <taxon>Ichthyophonida</taxon>
        <taxon>Sphaeroforma</taxon>
    </lineage>
</organism>
<reference evidence="4 5" key="1">
    <citation type="submission" date="2011-02" db="EMBL/GenBank/DDBJ databases">
        <title>The Genome Sequence of Sphaeroforma arctica JP610.</title>
        <authorList>
            <consortium name="The Broad Institute Genome Sequencing Platform"/>
            <person name="Russ C."/>
            <person name="Cuomo C."/>
            <person name="Young S.K."/>
            <person name="Zeng Q."/>
            <person name="Gargeya S."/>
            <person name="Alvarado L."/>
            <person name="Berlin A."/>
            <person name="Chapman S.B."/>
            <person name="Chen Z."/>
            <person name="Freedman E."/>
            <person name="Gellesch M."/>
            <person name="Goldberg J."/>
            <person name="Griggs A."/>
            <person name="Gujja S."/>
            <person name="Heilman E."/>
            <person name="Heiman D."/>
            <person name="Howarth C."/>
            <person name="Mehta T."/>
            <person name="Neiman D."/>
            <person name="Pearson M."/>
            <person name="Roberts A."/>
            <person name="Saif S."/>
            <person name="Shea T."/>
            <person name="Shenoy N."/>
            <person name="Sisk P."/>
            <person name="Stolte C."/>
            <person name="Sykes S."/>
            <person name="White J."/>
            <person name="Yandava C."/>
            <person name="Burger G."/>
            <person name="Gray M.W."/>
            <person name="Holland P.W.H."/>
            <person name="King N."/>
            <person name="Lang F.B.F."/>
            <person name="Roger A.J."/>
            <person name="Ruiz-Trillo I."/>
            <person name="Haas B."/>
            <person name="Nusbaum C."/>
            <person name="Birren B."/>
        </authorList>
    </citation>
    <scope>NUCLEOTIDE SEQUENCE [LARGE SCALE GENOMIC DNA]</scope>
    <source>
        <strain evidence="4 5">JP610</strain>
    </source>
</reference>
<gene>
    <name evidence="4" type="ORF">SARC_01745</name>
</gene>
<sequence>MYSCAEGIGAVARIVSQETTCTVLLQVFDELSEQEPWGVRKSCVDSFLDVARNVTPEIRENQLCDAIQRLAEDSSRWVRAEAWRVLGPFIYTFTSTNKSLAASASTEEIADTESTADKTASLESIEEQATLDVAALERKMEDISVSESTETPSLADKDKLGFSGSPPTSPKVRPPEITVTAHGSDGSGGESDASAGETTDEGGVTIEVSDISEANATEEEDESSDNAFQPQAQIHVPERIINLYKSMASVQNKKAATTLDGDMVFHCAYNFPAVLLALGPGMWPSFAPMYNTLVDDLQWNVRSTLAHSIHEIAKIIGREKAETDLVPTFSKFLNDMDEVKTGVVKHFVEFISCLSETKRLSYLYQLDEIVLTSNKHNWRYKVLFIEQLANMCDIFTPEELMDDDGAFAHLVLRLAEDDIYSVREAAYDSLGKLFNKLYMTGKDELYADVSNAILHDFLQSKSSIYRQNYVHLCYHLASVCDAEVFREVFLTKLTNLATDKVPNVRISLAVLIPELAHSEIYGKDPSVLEIIDILKKDSDKDVQACISTYVAV</sequence>
<name>A0A0L0GB30_9EUKA</name>
<dbReference type="PROSITE" id="PS50077">
    <property type="entry name" value="HEAT_REPEAT"/>
    <property type="match status" value="1"/>
</dbReference>
<evidence type="ECO:0000256" key="2">
    <source>
        <dbReference type="PROSITE-ProRule" id="PRU00103"/>
    </source>
</evidence>